<keyword evidence="19" id="KW-1185">Reference proteome</keyword>
<evidence type="ECO:0000256" key="3">
    <source>
        <dbReference type="ARBA" id="ARBA00022679"/>
    </source>
</evidence>
<keyword evidence="4 15" id="KW-0812">Transmembrane</keyword>
<keyword evidence="5 16" id="KW-0732">Signal</keyword>
<feature type="chain" id="PRO_5045587431" evidence="16">
    <location>
        <begin position="24"/>
        <end position="656"/>
    </location>
</feature>
<dbReference type="InterPro" id="IPR002902">
    <property type="entry name" value="GNK2"/>
</dbReference>
<keyword evidence="6" id="KW-0677">Repeat</keyword>
<evidence type="ECO:0000256" key="14">
    <source>
        <dbReference type="PROSITE-ProRule" id="PRU10141"/>
    </source>
</evidence>
<feature type="binding site" evidence="14">
    <location>
        <position position="373"/>
    </location>
    <ligand>
        <name>ATP</name>
        <dbReference type="ChEBI" id="CHEBI:30616"/>
    </ligand>
</feature>
<dbReference type="RefSeq" id="XP_056687559.1">
    <property type="nucleotide sequence ID" value="XM_056831581.1"/>
</dbReference>
<feature type="domain" description="Gnk2-homologous" evidence="18">
    <location>
        <begin position="31"/>
        <end position="132"/>
    </location>
</feature>
<evidence type="ECO:0000256" key="11">
    <source>
        <dbReference type="ARBA" id="ARBA00023136"/>
    </source>
</evidence>
<protein>
    <submittedName>
        <fullName evidence="20">Cysteine-rich receptor-like protein kinase 15 isoform X1</fullName>
    </submittedName>
</protein>
<dbReference type="PROSITE" id="PS50011">
    <property type="entry name" value="PROTEIN_KINASE_DOM"/>
    <property type="match status" value="1"/>
</dbReference>
<dbReference type="InterPro" id="IPR011009">
    <property type="entry name" value="Kinase-like_dom_sf"/>
</dbReference>
<evidence type="ECO:0000313" key="19">
    <source>
        <dbReference type="Proteomes" id="UP000813463"/>
    </source>
</evidence>
<keyword evidence="13" id="KW-0325">Glycoprotein</keyword>
<evidence type="ECO:0000256" key="4">
    <source>
        <dbReference type="ARBA" id="ARBA00022692"/>
    </source>
</evidence>
<evidence type="ECO:0000259" key="18">
    <source>
        <dbReference type="PROSITE" id="PS51473"/>
    </source>
</evidence>
<dbReference type="Proteomes" id="UP000813463">
    <property type="component" value="Chromosome 6"/>
</dbReference>
<sequence length="656" mass="72661">MKMISSEILSYNLFLLLFYSLSATVITSDHLFTSCPATESANYTANSPFEHNLKAILNSLPSKTSISGFYNGSIGSNSNKVYAQALCRGDVLPSDCKSCVQNASFEIFRQCQTIEATIWFDSCQVRYSYYMFFNSMTYAGKYKNEDDTVNNPAVSSAVLSRLMHKLSVEAAYNSPGKMFSVGNAKVSEYMIYGLVQCTRDISPSDCSNCLIHAFGDLDGCCSLHQGGTILSFSCNMRFEAYRFYNATAVKEIFVIPIERRSKTWVLIMGIGVPTLVVIVISAFCAVYYCMRKKAKDSNEINQSELMSALTIPKDVVITEEGNLVSTEGLPFMDLATLKDATDNFSGSNLLGQGGFGAVYEGCLPDGTKLAVKKLARRTSQGAEDLKNEIMLMANLQHRNLVKLLGCGIEGQEKILVYELLPHKSLDLYIYDAEKRADLNWEMRFNIINGIARGLLYLHDGSRIRIIHRDLKPSNILLDQDMIAKISDFGIARIFCDDQNSATTKRVVGTYGYMAPEYAMEGLFSVKSDVFSFGVIVLEIISGIRSSRYFKDHSKSLVAYAWKLWNEGKDLDFVDSLLGAPCSIEEVLRCLHIALLCVQEDPAERPAMTNVVSLLSGESLTLPQPNGLVVSVGHYTNQMMASNSSVNDLTTSTIVPR</sequence>
<evidence type="ECO:0000256" key="12">
    <source>
        <dbReference type="ARBA" id="ARBA00023170"/>
    </source>
</evidence>
<dbReference type="InterPro" id="IPR017441">
    <property type="entry name" value="Protein_kinase_ATP_BS"/>
</dbReference>
<dbReference type="PROSITE" id="PS00108">
    <property type="entry name" value="PROTEIN_KINASE_ST"/>
    <property type="match status" value="1"/>
</dbReference>
<proteinExistence type="predicted"/>
<evidence type="ECO:0000256" key="6">
    <source>
        <dbReference type="ARBA" id="ARBA00022737"/>
    </source>
</evidence>
<evidence type="ECO:0000256" key="1">
    <source>
        <dbReference type="ARBA" id="ARBA00004167"/>
    </source>
</evidence>
<dbReference type="CDD" id="cd23509">
    <property type="entry name" value="Gnk2-like"/>
    <property type="match status" value="2"/>
</dbReference>
<keyword evidence="12" id="KW-0675">Receptor</keyword>
<feature type="transmembrane region" description="Helical" evidence="15">
    <location>
        <begin position="264"/>
        <end position="288"/>
    </location>
</feature>
<dbReference type="InterPro" id="IPR001245">
    <property type="entry name" value="Ser-Thr/Tyr_kinase_cat_dom"/>
</dbReference>
<dbReference type="Gene3D" id="3.30.200.20">
    <property type="entry name" value="Phosphorylase Kinase, domain 1"/>
    <property type="match status" value="1"/>
</dbReference>
<dbReference type="PROSITE" id="PS51473">
    <property type="entry name" value="GNK2"/>
    <property type="match status" value="2"/>
</dbReference>
<dbReference type="InterPro" id="IPR038408">
    <property type="entry name" value="GNK2_sf"/>
</dbReference>
<evidence type="ECO:0000256" key="10">
    <source>
        <dbReference type="ARBA" id="ARBA00022989"/>
    </source>
</evidence>
<dbReference type="Pfam" id="PF01657">
    <property type="entry name" value="Stress-antifung"/>
    <property type="match status" value="2"/>
</dbReference>
<keyword evidence="10 15" id="KW-1133">Transmembrane helix</keyword>
<dbReference type="Gene3D" id="3.30.430.20">
    <property type="entry name" value="Gnk2 domain, C-X8-C-X2-C motif"/>
    <property type="match status" value="2"/>
</dbReference>
<keyword evidence="8" id="KW-0418">Kinase</keyword>
<evidence type="ECO:0000256" key="13">
    <source>
        <dbReference type="ARBA" id="ARBA00023180"/>
    </source>
</evidence>
<dbReference type="InterPro" id="IPR000719">
    <property type="entry name" value="Prot_kinase_dom"/>
</dbReference>
<comment type="subcellular location">
    <subcellularLocation>
        <location evidence="1">Membrane</location>
        <topology evidence="1">Single-pass membrane protein</topology>
    </subcellularLocation>
</comment>
<dbReference type="PROSITE" id="PS00107">
    <property type="entry name" value="PROTEIN_KINASE_ATP"/>
    <property type="match status" value="1"/>
</dbReference>
<dbReference type="SMART" id="SM00220">
    <property type="entry name" value="S_TKc"/>
    <property type="match status" value="1"/>
</dbReference>
<keyword evidence="3" id="KW-0808">Transferase</keyword>
<dbReference type="Gene3D" id="1.10.510.10">
    <property type="entry name" value="Transferase(Phosphotransferase) domain 1"/>
    <property type="match status" value="1"/>
</dbReference>
<evidence type="ECO:0000259" key="17">
    <source>
        <dbReference type="PROSITE" id="PS50011"/>
    </source>
</evidence>
<organism evidence="19 20">
    <name type="scientific">Spinacia oleracea</name>
    <name type="common">Spinach</name>
    <dbReference type="NCBI Taxonomy" id="3562"/>
    <lineage>
        <taxon>Eukaryota</taxon>
        <taxon>Viridiplantae</taxon>
        <taxon>Streptophyta</taxon>
        <taxon>Embryophyta</taxon>
        <taxon>Tracheophyta</taxon>
        <taxon>Spermatophyta</taxon>
        <taxon>Magnoliopsida</taxon>
        <taxon>eudicotyledons</taxon>
        <taxon>Gunneridae</taxon>
        <taxon>Pentapetalae</taxon>
        <taxon>Caryophyllales</taxon>
        <taxon>Chenopodiaceae</taxon>
        <taxon>Chenopodioideae</taxon>
        <taxon>Anserineae</taxon>
        <taxon>Spinacia</taxon>
    </lineage>
</organism>
<evidence type="ECO:0000256" key="15">
    <source>
        <dbReference type="SAM" id="Phobius"/>
    </source>
</evidence>
<reference evidence="19" key="1">
    <citation type="journal article" date="2021" name="Nat. Commun.">
        <title>Genomic analyses provide insights into spinach domestication and the genetic basis of agronomic traits.</title>
        <authorList>
            <person name="Cai X."/>
            <person name="Sun X."/>
            <person name="Xu C."/>
            <person name="Sun H."/>
            <person name="Wang X."/>
            <person name="Ge C."/>
            <person name="Zhang Z."/>
            <person name="Wang Q."/>
            <person name="Fei Z."/>
            <person name="Jiao C."/>
            <person name="Wang Q."/>
        </authorList>
    </citation>
    <scope>NUCLEOTIDE SEQUENCE [LARGE SCALE GENOMIC DNA]</scope>
    <source>
        <strain evidence="19">cv. Varoflay</strain>
    </source>
</reference>
<evidence type="ECO:0000313" key="20">
    <source>
        <dbReference type="RefSeq" id="XP_056687559.1"/>
    </source>
</evidence>
<feature type="domain" description="Protein kinase" evidence="17">
    <location>
        <begin position="344"/>
        <end position="621"/>
    </location>
</feature>
<evidence type="ECO:0000256" key="5">
    <source>
        <dbReference type="ARBA" id="ARBA00022729"/>
    </source>
</evidence>
<keyword evidence="7 14" id="KW-0547">Nucleotide-binding</keyword>
<gene>
    <name evidence="20" type="primary">LOC110778198</name>
</gene>
<evidence type="ECO:0000256" key="7">
    <source>
        <dbReference type="ARBA" id="ARBA00022741"/>
    </source>
</evidence>
<dbReference type="InterPro" id="IPR008271">
    <property type="entry name" value="Ser/Thr_kinase_AS"/>
</dbReference>
<dbReference type="GeneID" id="110778198"/>
<evidence type="ECO:0000256" key="8">
    <source>
        <dbReference type="ARBA" id="ARBA00022777"/>
    </source>
</evidence>
<dbReference type="PANTHER" id="PTHR27002:SF123">
    <property type="entry name" value="CYSTEINE-RICH RECEPTOR-LIKE PROTEIN KINASE 45"/>
    <property type="match status" value="1"/>
</dbReference>
<dbReference type="Pfam" id="PF07714">
    <property type="entry name" value="PK_Tyr_Ser-Thr"/>
    <property type="match status" value="1"/>
</dbReference>
<evidence type="ECO:0000256" key="9">
    <source>
        <dbReference type="ARBA" id="ARBA00022840"/>
    </source>
</evidence>
<dbReference type="SUPFAM" id="SSF56112">
    <property type="entry name" value="Protein kinase-like (PK-like)"/>
    <property type="match status" value="1"/>
</dbReference>
<dbReference type="PANTHER" id="PTHR27002">
    <property type="entry name" value="RECEPTOR-LIKE SERINE/THREONINE-PROTEIN KINASE SD1-8"/>
    <property type="match status" value="1"/>
</dbReference>
<dbReference type="CDD" id="cd14066">
    <property type="entry name" value="STKc_IRAK"/>
    <property type="match status" value="1"/>
</dbReference>
<reference evidence="20" key="2">
    <citation type="submission" date="2025-08" db="UniProtKB">
        <authorList>
            <consortium name="RefSeq"/>
        </authorList>
    </citation>
    <scope>IDENTIFICATION</scope>
    <source>
        <tissue evidence="20">Leaf</tissue>
    </source>
</reference>
<feature type="signal peptide" evidence="16">
    <location>
        <begin position="1"/>
        <end position="23"/>
    </location>
</feature>
<keyword evidence="9 14" id="KW-0067">ATP-binding</keyword>
<evidence type="ECO:0000256" key="16">
    <source>
        <dbReference type="SAM" id="SignalP"/>
    </source>
</evidence>
<feature type="domain" description="Gnk2-homologous" evidence="18">
    <location>
        <begin position="137"/>
        <end position="243"/>
    </location>
</feature>
<name>A0ABM3QW08_SPIOL</name>
<accession>A0ABM3QW08</accession>
<keyword evidence="2" id="KW-0723">Serine/threonine-protein kinase</keyword>
<evidence type="ECO:0000256" key="2">
    <source>
        <dbReference type="ARBA" id="ARBA00022527"/>
    </source>
</evidence>
<keyword evidence="11 15" id="KW-0472">Membrane</keyword>